<gene>
    <name evidence="2" type="ORF">HJC23_010837</name>
</gene>
<proteinExistence type="predicted"/>
<dbReference type="EMBL" id="JABMIG020000022">
    <property type="protein sequence ID" value="KAL3802081.1"/>
    <property type="molecule type" value="Genomic_DNA"/>
</dbReference>
<protein>
    <submittedName>
        <fullName evidence="2">Uncharacterized protein</fullName>
    </submittedName>
</protein>
<reference evidence="2 3" key="1">
    <citation type="journal article" date="2020" name="G3 (Bethesda)">
        <title>Improved Reference Genome for Cyclotella cryptica CCMP332, a Model for Cell Wall Morphogenesis, Salinity Adaptation, and Lipid Production in Diatoms (Bacillariophyta).</title>
        <authorList>
            <person name="Roberts W.R."/>
            <person name="Downey K.M."/>
            <person name="Ruck E.C."/>
            <person name="Traller J.C."/>
            <person name="Alverson A.J."/>
        </authorList>
    </citation>
    <scope>NUCLEOTIDE SEQUENCE [LARGE SCALE GENOMIC DNA]</scope>
    <source>
        <strain evidence="2 3">CCMP332</strain>
    </source>
</reference>
<evidence type="ECO:0000256" key="1">
    <source>
        <dbReference type="SAM" id="MobiDB-lite"/>
    </source>
</evidence>
<dbReference type="Proteomes" id="UP001516023">
    <property type="component" value="Unassembled WGS sequence"/>
</dbReference>
<feature type="region of interest" description="Disordered" evidence="1">
    <location>
        <begin position="15"/>
        <end position="34"/>
    </location>
</feature>
<name>A0ABD3QQ73_9STRA</name>
<dbReference type="AlphaFoldDB" id="A0ABD3QQ73"/>
<evidence type="ECO:0000313" key="3">
    <source>
        <dbReference type="Proteomes" id="UP001516023"/>
    </source>
</evidence>
<organism evidence="2 3">
    <name type="scientific">Cyclotella cryptica</name>
    <dbReference type="NCBI Taxonomy" id="29204"/>
    <lineage>
        <taxon>Eukaryota</taxon>
        <taxon>Sar</taxon>
        <taxon>Stramenopiles</taxon>
        <taxon>Ochrophyta</taxon>
        <taxon>Bacillariophyta</taxon>
        <taxon>Coscinodiscophyceae</taxon>
        <taxon>Thalassiosirophycidae</taxon>
        <taxon>Stephanodiscales</taxon>
        <taxon>Stephanodiscaceae</taxon>
        <taxon>Cyclotella</taxon>
    </lineage>
</organism>
<keyword evidence="3" id="KW-1185">Reference proteome</keyword>
<feature type="compositionally biased region" description="Basic and acidic residues" evidence="1">
    <location>
        <begin position="15"/>
        <end position="31"/>
    </location>
</feature>
<sequence length="66" mass="7501">MAEILTQLMAEEQRGHVPAVLDRRSNDRPESVNRPPSLCRLYFPIPSSISPPLSYSYNTLPSQIFL</sequence>
<comment type="caution">
    <text evidence="2">The sequence shown here is derived from an EMBL/GenBank/DDBJ whole genome shotgun (WGS) entry which is preliminary data.</text>
</comment>
<evidence type="ECO:0000313" key="2">
    <source>
        <dbReference type="EMBL" id="KAL3802081.1"/>
    </source>
</evidence>
<accession>A0ABD3QQ73</accession>